<sequence>MREVVVREVEEKGRAVLALVPPVWRSLPRRPLGTAAGVGLALAAVPRLVPGGTGAAPALLLLRSAAVAFALGLAFLLDDPARNVTAAVPIRRVVRTGLRTALVVPLAALCWTAALLLVPGSVRPPAGGLTVEAATLGVLALTGAVAAVRFAEEPRPGAAVARTSVAGAGLVALLAAPLPERWALFVAADSPGWAVAHQRWAVLLALTLAAGAVLLPEPLRRHRLRVLGHR</sequence>
<organism evidence="2 3">
    <name type="scientific">Streptomyces gibsoniae</name>
    <dbReference type="NCBI Taxonomy" id="3075529"/>
    <lineage>
        <taxon>Bacteria</taxon>
        <taxon>Bacillati</taxon>
        <taxon>Actinomycetota</taxon>
        <taxon>Actinomycetes</taxon>
        <taxon>Kitasatosporales</taxon>
        <taxon>Streptomycetaceae</taxon>
        <taxon>Streptomyces</taxon>
    </lineage>
</organism>
<dbReference type="EMBL" id="JAVREY010000009">
    <property type="protein sequence ID" value="MDT0463470.1"/>
    <property type="molecule type" value="Genomic_DNA"/>
</dbReference>
<feature type="transmembrane region" description="Helical" evidence="1">
    <location>
        <begin position="129"/>
        <end position="148"/>
    </location>
</feature>
<protein>
    <submittedName>
        <fullName evidence="2">ABC transporter</fullName>
    </submittedName>
</protein>
<keyword evidence="1" id="KW-1133">Transmembrane helix</keyword>
<gene>
    <name evidence="2" type="ORF">RM764_10655</name>
</gene>
<name>A0ABU2TRF4_9ACTN</name>
<feature type="transmembrane region" description="Helical" evidence="1">
    <location>
        <begin position="55"/>
        <end position="77"/>
    </location>
</feature>
<feature type="transmembrane region" description="Helical" evidence="1">
    <location>
        <begin position="198"/>
        <end position="215"/>
    </location>
</feature>
<feature type="transmembrane region" description="Helical" evidence="1">
    <location>
        <begin position="160"/>
        <end position="178"/>
    </location>
</feature>
<dbReference type="Proteomes" id="UP001183809">
    <property type="component" value="Unassembled WGS sequence"/>
</dbReference>
<accession>A0ABU2TRF4</accession>
<reference evidence="3" key="1">
    <citation type="submission" date="2023-07" db="EMBL/GenBank/DDBJ databases">
        <title>30 novel species of actinomycetes from the DSMZ collection.</title>
        <authorList>
            <person name="Nouioui I."/>
        </authorList>
    </citation>
    <scope>NUCLEOTIDE SEQUENCE [LARGE SCALE GENOMIC DNA]</scope>
    <source>
        <strain evidence="3">DSM 41699</strain>
    </source>
</reference>
<evidence type="ECO:0000256" key="1">
    <source>
        <dbReference type="SAM" id="Phobius"/>
    </source>
</evidence>
<proteinExistence type="predicted"/>
<comment type="caution">
    <text evidence="2">The sequence shown here is derived from an EMBL/GenBank/DDBJ whole genome shotgun (WGS) entry which is preliminary data.</text>
</comment>
<dbReference type="RefSeq" id="WP_311694374.1">
    <property type="nucleotide sequence ID" value="NZ_JAVREY010000009.1"/>
</dbReference>
<evidence type="ECO:0000313" key="3">
    <source>
        <dbReference type="Proteomes" id="UP001183809"/>
    </source>
</evidence>
<keyword evidence="1" id="KW-0812">Transmembrane</keyword>
<feature type="transmembrane region" description="Helical" evidence="1">
    <location>
        <begin position="98"/>
        <end position="117"/>
    </location>
</feature>
<evidence type="ECO:0000313" key="2">
    <source>
        <dbReference type="EMBL" id="MDT0463470.1"/>
    </source>
</evidence>
<keyword evidence="3" id="KW-1185">Reference proteome</keyword>
<keyword evidence="1" id="KW-0472">Membrane</keyword>